<organism evidence="10 11">
    <name type="scientific">Paenibacillus alvei</name>
    <name type="common">Bacillus alvei</name>
    <dbReference type="NCBI Taxonomy" id="44250"/>
    <lineage>
        <taxon>Bacteria</taxon>
        <taxon>Bacillati</taxon>
        <taxon>Bacillota</taxon>
        <taxon>Bacilli</taxon>
        <taxon>Bacillales</taxon>
        <taxon>Paenibacillaceae</taxon>
        <taxon>Paenibacillus</taxon>
    </lineage>
</organism>
<dbReference type="Gene3D" id="1.10.10.10">
    <property type="entry name" value="Winged helix-like DNA-binding domain superfamily/Winged helix DNA-binding domain"/>
    <property type="match status" value="1"/>
</dbReference>
<dbReference type="AlphaFoldDB" id="A0AAP6ZZB9"/>
<dbReference type="InterPro" id="IPR039420">
    <property type="entry name" value="WalR-like"/>
</dbReference>
<dbReference type="InterPro" id="IPR001867">
    <property type="entry name" value="OmpR/PhoB-type_DNA-bd"/>
</dbReference>
<keyword evidence="1 6" id="KW-0597">Phosphoprotein</keyword>
<dbReference type="GO" id="GO:0032993">
    <property type="term" value="C:protein-DNA complex"/>
    <property type="evidence" value="ECO:0007669"/>
    <property type="project" value="TreeGrafter"/>
</dbReference>
<protein>
    <submittedName>
        <fullName evidence="10">Response regulator transcription factor</fullName>
    </submittedName>
</protein>
<keyword evidence="2" id="KW-0902">Two-component regulatory system</keyword>
<dbReference type="EMBL" id="JABFOR010000015">
    <property type="protein sequence ID" value="NOJ71585.1"/>
    <property type="molecule type" value="Genomic_DNA"/>
</dbReference>
<dbReference type="PANTHER" id="PTHR48111:SF73">
    <property type="entry name" value="ALKALINE PHOSPHATASE SYNTHESIS TRANSCRIPTIONAL REGULATORY PROTEIN PHOP"/>
    <property type="match status" value="1"/>
</dbReference>
<dbReference type="PROSITE" id="PS50110">
    <property type="entry name" value="RESPONSE_REGULATORY"/>
    <property type="match status" value="1"/>
</dbReference>
<name>A0AAP6ZZB9_PAEAL</name>
<dbReference type="Gene3D" id="6.10.250.690">
    <property type="match status" value="1"/>
</dbReference>
<dbReference type="Gene3D" id="3.40.50.2300">
    <property type="match status" value="1"/>
</dbReference>
<dbReference type="CDD" id="cd00383">
    <property type="entry name" value="trans_reg_C"/>
    <property type="match status" value="1"/>
</dbReference>
<dbReference type="Proteomes" id="UP000552038">
    <property type="component" value="Unassembled WGS sequence"/>
</dbReference>
<dbReference type="RefSeq" id="WP_163974937.1">
    <property type="nucleotide sequence ID" value="NZ_JABFOR010000015.1"/>
</dbReference>
<feature type="modified residue" description="4-aspartylphosphate" evidence="6">
    <location>
        <position position="53"/>
    </location>
</feature>
<dbReference type="Pfam" id="PF00072">
    <property type="entry name" value="Response_reg"/>
    <property type="match status" value="1"/>
</dbReference>
<feature type="domain" description="OmpR/PhoB-type" evidence="9">
    <location>
        <begin position="137"/>
        <end position="233"/>
    </location>
</feature>
<evidence type="ECO:0000256" key="3">
    <source>
        <dbReference type="ARBA" id="ARBA00023015"/>
    </source>
</evidence>
<evidence type="ECO:0000259" key="8">
    <source>
        <dbReference type="PROSITE" id="PS50110"/>
    </source>
</evidence>
<evidence type="ECO:0000313" key="11">
    <source>
        <dbReference type="Proteomes" id="UP000552038"/>
    </source>
</evidence>
<dbReference type="PANTHER" id="PTHR48111">
    <property type="entry name" value="REGULATOR OF RPOS"/>
    <property type="match status" value="1"/>
</dbReference>
<dbReference type="SUPFAM" id="SSF46894">
    <property type="entry name" value="C-terminal effector domain of the bipartite response regulators"/>
    <property type="match status" value="1"/>
</dbReference>
<sequence length="237" mass="26978">MQRTILVVENESLLRKLLKNHFENEGHRVWEASDGKEGLALFQAHAIDLVVIDVKLPGLNGWDLCRHIRKTSDVPIILLIAREDEQDALLGFELGADDYVTKPYSPPLLMARAKRLLNSRPRKMVPPVQEQTAQGSEDVISCCGIYVHLPSRMVMVDGERVYLTYTEFEILLHLMQNQGIVVTREQLIVKIWGYEYAGHDRTINTHMGNIRQKLGDKGKLITTVVRIGYKFECPTSS</sequence>
<evidence type="ECO:0000256" key="6">
    <source>
        <dbReference type="PROSITE-ProRule" id="PRU00169"/>
    </source>
</evidence>
<reference evidence="10 11" key="1">
    <citation type="submission" date="2020-05" db="EMBL/GenBank/DDBJ databases">
        <title>Whole genome sequencing and identification of novel metabolites from Paenibacillus alvei strain JR949.</title>
        <authorList>
            <person name="Rajendhran J."/>
            <person name="Sree Pranav P."/>
            <person name="Mahalakshmi B."/>
            <person name="Karthikeyan R."/>
        </authorList>
    </citation>
    <scope>NUCLEOTIDE SEQUENCE [LARGE SCALE GENOMIC DNA]</scope>
    <source>
        <strain evidence="10 11">JR949</strain>
    </source>
</reference>
<dbReference type="InterPro" id="IPR011006">
    <property type="entry name" value="CheY-like_superfamily"/>
</dbReference>
<gene>
    <name evidence="10" type="ORF">HMI46_13600</name>
</gene>
<dbReference type="PROSITE" id="PS51755">
    <property type="entry name" value="OMPR_PHOB"/>
    <property type="match status" value="1"/>
</dbReference>
<evidence type="ECO:0000256" key="1">
    <source>
        <dbReference type="ARBA" id="ARBA00022553"/>
    </source>
</evidence>
<evidence type="ECO:0000256" key="7">
    <source>
        <dbReference type="PROSITE-ProRule" id="PRU01091"/>
    </source>
</evidence>
<keyword evidence="3" id="KW-0805">Transcription regulation</keyword>
<dbReference type="SUPFAM" id="SSF52172">
    <property type="entry name" value="CheY-like"/>
    <property type="match status" value="1"/>
</dbReference>
<dbReference type="GO" id="GO:0006355">
    <property type="term" value="P:regulation of DNA-templated transcription"/>
    <property type="evidence" value="ECO:0007669"/>
    <property type="project" value="InterPro"/>
</dbReference>
<dbReference type="FunFam" id="3.40.50.2300:FF:000001">
    <property type="entry name" value="DNA-binding response regulator PhoB"/>
    <property type="match status" value="1"/>
</dbReference>
<dbReference type="SMART" id="SM00862">
    <property type="entry name" value="Trans_reg_C"/>
    <property type="match status" value="1"/>
</dbReference>
<feature type="DNA-binding region" description="OmpR/PhoB-type" evidence="7">
    <location>
        <begin position="137"/>
        <end position="233"/>
    </location>
</feature>
<dbReference type="InterPro" id="IPR001789">
    <property type="entry name" value="Sig_transdc_resp-reg_receiver"/>
</dbReference>
<keyword evidence="4 7" id="KW-0238">DNA-binding</keyword>
<dbReference type="InterPro" id="IPR036388">
    <property type="entry name" value="WH-like_DNA-bd_sf"/>
</dbReference>
<dbReference type="GO" id="GO:0005829">
    <property type="term" value="C:cytosol"/>
    <property type="evidence" value="ECO:0007669"/>
    <property type="project" value="TreeGrafter"/>
</dbReference>
<dbReference type="CDD" id="cd17574">
    <property type="entry name" value="REC_OmpR"/>
    <property type="match status" value="1"/>
</dbReference>
<evidence type="ECO:0000256" key="2">
    <source>
        <dbReference type="ARBA" id="ARBA00023012"/>
    </source>
</evidence>
<dbReference type="SMART" id="SM00448">
    <property type="entry name" value="REC"/>
    <property type="match status" value="1"/>
</dbReference>
<feature type="domain" description="Response regulatory" evidence="8">
    <location>
        <begin position="4"/>
        <end position="117"/>
    </location>
</feature>
<dbReference type="GO" id="GO:0000976">
    <property type="term" value="F:transcription cis-regulatory region binding"/>
    <property type="evidence" value="ECO:0007669"/>
    <property type="project" value="TreeGrafter"/>
</dbReference>
<evidence type="ECO:0000259" key="9">
    <source>
        <dbReference type="PROSITE" id="PS51755"/>
    </source>
</evidence>
<accession>A0AAP6ZZB9</accession>
<comment type="caution">
    <text evidence="10">The sequence shown here is derived from an EMBL/GenBank/DDBJ whole genome shotgun (WGS) entry which is preliminary data.</text>
</comment>
<keyword evidence="5" id="KW-0804">Transcription</keyword>
<evidence type="ECO:0000256" key="5">
    <source>
        <dbReference type="ARBA" id="ARBA00023163"/>
    </source>
</evidence>
<dbReference type="InterPro" id="IPR016032">
    <property type="entry name" value="Sig_transdc_resp-reg_C-effctor"/>
</dbReference>
<evidence type="ECO:0000256" key="4">
    <source>
        <dbReference type="ARBA" id="ARBA00023125"/>
    </source>
</evidence>
<dbReference type="GO" id="GO:0000156">
    <property type="term" value="F:phosphorelay response regulator activity"/>
    <property type="evidence" value="ECO:0007669"/>
    <property type="project" value="TreeGrafter"/>
</dbReference>
<evidence type="ECO:0000313" key="10">
    <source>
        <dbReference type="EMBL" id="NOJ71585.1"/>
    </source>
</evidence>
<proteinExistence type="predicted"/>
<dbReference type="Pfam" id="PF00486">
    <property type="entry name" value="Trans_reg_C"/>
    <property type="match status" value="1"/>
</dbReference>